<dbReference type="Pfam" id="PF07572">
    <property type="entry name" value="BCNT"/>
    <property type="match status" value="1"/>
</dbReference>
<dbReference type="Proteomes" id="UP000027222">
    <property type="component" value="Unassembled WGS sequence"/>
</dbReference>
<evidence type="ECO:0000256" key="3">
    <source>
        <dbReference type="SAM" id="MobiDB-lite"/>
    </source>
</evidence>
<feature type="compositionally biased region" description="Acidic residues" evidence="3">
    <location>
        <begin position="15"/>
        <end position="24"/>
    </location>
</feature>
<dbReference type="STRING" id="685588.A0A067SNQ1"/>
<evidence type="ECO:0000256" key="2">
    <source>
        <dbReference type="ARBA" id="ARBA00019138"/>
    </source>
</evidence>
<sequence length="272" mass="29860">MTLTAKNEPASKLDSEDDNDEDYVPPEKQDSDSEPSEAEGGNDGNGAIPEATVDEETKKRTRDALWSSFQASLANPSKLTEAETSTNKMVKIERRYRFAGDEVVEVVEVPEDSQETKKWPLWKDSSVERKATFSTSSVSHSPVPMALAQDVKQSDASRASSSNSTPTPSSSNIGPAVVKPGTKRPGPRKPKTSLAPLPGPAKAKKLTTLDKSAMDWKSHLQAEQVAGSSIKDDLEANRRAGGYLEKLEFLKRVEDRKEENLDDMKSTKRRKL</sequence>
<feature type="region of interest" description="Disordered" evidence="3">
    <location>
        <begin position="108"/>
        <end position="204"/>
    </location>
</feature>
<dbReference type="AlphaFoldDB" id="A0A067SNQ1"/>
<evidence type="ECO:0000313" key="6">
    <source>
        <dbReference type="Proteomes" id="UP000027222"/>
    </source>
</evidence>
<dbReference type="OrthoDB" id="445677at2759"/>
<organism evidence="5 6">
    <name type="scientific">Galerina marginata (strain CBS 339.88)</name>
    <dbReference type="NCBI Taxonomy" id="685588"/>
    <lineage>
        <taxon>Eukaryota</taxon>
        <taxon>Fungi</taxon>
        <taxon>Dikarya</taxon>
        <taxon>Basidiomycota</taxon>
        <taxon>Agaricomycotina</taxon>
        <taxon>Agaricomycetes</taxon>
        <taxon>Agaricomycetidae</taxon>
        <taxon>Agaricales</taxon>
        <taxon>Agaricineae</taxon>
        <taxon>Strophariaceae</taxon>
        <taxon>Galerina</taxon>
    </lineage>
</organism>
<dbReference type="PANTHER" id="PTHR48407">
    <property type="entry name" value="CRANIOFACIAL DEVELOPMENT PROTEIN 1"/>
    <property type="match status" value="1"/>
</dbReference>
<feature type="compositionally biased region" description="Low complexity" evidence="3">
    <location>
        <begin position="154"/>
        <end position="172"/>
    </location>
</feature>
<dbReference type="InterPro" id="IPR027124">
    <property type="entry name" value="Swc5/CFDP1/2"/>
</dbReference>
<name>A0A067SNQ1_GALM3</name>
<feature type="compositionally biased region" description="Polar residues" evidence="3">
    <location>
        <begin position="67"/>
        <end position="88"/>
    </location>
</feature>
<dbReference type="EMBL" id="KL142388">
    <property type="protein sequence ID" value="KDR72560.1"/>
    <property type="molecule type" value="Genomic_DNA"/>
</dbReference>
<feature type="domain" description="BCNT-C" evidence="4">
    <location>
        <begin position="188"/>
        <end position="271"/>
    </location>
</feature>
<dbReference type="GO" id="GO:0000812">
    <property type="term" value="C:Swr1 complex"/>
    <property type="evidence" value="ECO:0007669"/>
    <property type="project" value="TreeGrafter"/>
</dbReference>
<gene>
    <name evidence="5" type="ORF">GALMADRAFT_228844</name>
</gene>
<dbReference type="InterPro" id="IPR011421">
    <property type="entry name" value="BCNT-C"/>
</dbReference>
<evidence type="ECO:0000313" key="5">
    <source>
        <dbReference type="EMBL" id="KDR72560.1"/>
    </source>
</evidence>
<accession>A0A067SNQ1</accession>
<dbReference type="HOGENOM" id="CLU_083063_0_0_1"/>
<feature type="compositionally biased region" description="Basic residues" evidence="3">
    <location>
        <begin position="181"/>
        <end position="191"/>
    </location>
</feature>
<evidence type="ECO:0000259" key="4">
    <source>
        <dbReference type="PROSITE" id="PS51279"/>
    </source>
</evidence>
<proteinExistence type="inferred from homology"/>
<dbReference type="PROSITE" id="PS51279">
    <property type="entry name" value="BCNT_C"/>
    <property type="match status" value="1"/>
</dbReference>
<feature type="region of interest" description="Disordered" evidence="3">
    <location>
        <begin position="1"/>
        <end position="88"/>
    </location>
</feature>
<keyword evidence="6" id="KW-1185">Reference proteome</keyword>
<reference evidence="6" key="1">
    <citation type="journal article" date="2014" name="Proc. Natl. Acad. Sci. U.S.A.">
        <title>Extensive sampling of basidiomycete genomes demonstrates inadequacy of the white-rot/brown-rot paradigm for wood decay fungi.</title>
        <authorList>
            <person name="Riley R."/>
            <person name="Salamov A.A."/>
            <person name="Brown D.W."/>
            <person name="Nagy L.G."/>
            <person name="Floudas D."/>
            <person name="Held B.W."/>
            <person name="Levasseur A."/>
            <person name="Lombard V."/>
            <person name="Morin E."/>
            <person name="Otillar R."/>
            <person name="Lindquist E.A."/>
            <person name="Sun H."/>
            <person name="LaButti K.M."/>
            <person name="Schmutz J."/>
            <person name="Jabbour D."/>
            <person name="Luo H."/>
            <person name="Baker S.E."/>
            <person name="Pisabarro A.G."/>
            <person name="Walton J.D."/>
            <person name="Blanchette R.A."/>
            <person name="Henrissat B."/>
            <person name="Martin F."/>
            <person name="Cullen D."/>
            <person name="Hibbett D.S."/>
            <person name="Grigoriev I.V."/>
        </authorList>
    </citation>
    <scope>NUCLEOTIDE SEQUENCE [LARGE SCALE GENOMIC DNA]</scope>
    <source>
        <strain evidence="6">CBS 339.88</strain>
    </source>
</reference>
<dbReference type="PANTHER" id="PTHR48407:SF1">
    <property type="entry name" value="CRANIOFACIAL DEVELOPMENT PROTEIN 1"/>
    <property type="match status" value="1"/>
</dbReference>
<comment type="similarity">
    <text evidence="1">Belongs to the SWC5 family.</text>
</comment>
<evidence type="ECO:0000256" key="1">
    <source>
        <dbReference type="ARBA" id="ARBA00010465"/>
    </source>
</evidence>
<protein>
    <recommendedName>
        <fullName evidence="2">SWR1-complex protein 5</fullName>
    </recommendedName>
</protein>